<dbReference type="AlphaFoldDB" id="C6V4M5"/>
<feature type="binding site" evidence="6">
    <location>
        <position position="80"/>
    </location>
    <ligand>
        <name>FMN</name>
        <dbReference type="ChEBI" id="CHEBI:58210"/>
    </ligand>
</feature>
<sequence>MDADPIAQFLLWQKDANAYDRTAAVLATCTRDNIPYARTILVKDVTTDGFTFYTNMNSTKGKNLFDNPKAAIVFYWNERQVIGRGDVFLIGEKEADTNFAYRPRRSRAVTTISKQSQELTNETLFLSAVEKLENSSDPIRRPKHWVGFQLKPYAMEFFLAGEHRLNKRYLYLLQSDGKWKISRLYP</sequence>
<dbReference type="EMBL" id="CP001431">
    <property type="protein sequence ID" value="ACT69352.1"/>
    <property type="molecule type" value="Genomic_DNA"/>
</dbReference>
<evidence type="ECO:0000256" key="6">
    <source>
        <dbReference type="PIRSR" id="PIRSR000190-2"/>
    </source>
</evidence>
<feature type="binding site" evidence="6">
    <location>
        <position position="60"/>
    </location>
    <ligand>
        <name>FMN</name>
        <dbReference type="ChEBI" id="CHEBI:58210"/>
    </ligand>
</feature>
<dbReference type="eggNOG" id="COG0259">
    <property type="taxonomic scope" value="Bacteria"/>
</dbReference>
<dbReference type="OrthoDB" id="9780392at2"/>
<dbReference type="Gene3D" id="2.30.110.10">
    <property type="entry name" value="Electron Transport, Fmn-binding Protein, Chain A"/>
    <property type="match status" value="1"/>
</dbReference>
<feature type="binding site" evidence="6">
    <location>
        <begin position="53"/>
        <end position="54"/>
    </location>
    <ligand>
        <name>FMN</name>
        <dbReference type="ChEBI" id="CHEBI:58210"/>
    </ligand>
</feature>
<dbReference type="Proteomes" id="UP000001627">
    <property type="component" value="Chromosome"/>
</dbReference>
<keyword evidence="10" id="KW-1185">Reference proteome</keyword>
<dbReference type="InterPro" id="IPR011576">
    <property type="entry name" value="Pyridox_Oxase_N"/>
</dbReference>
<evidence type="ECO:0000256" key="2">
    <source>
        <dbReference type="ARBA" id="ARBA00022630"/>
    </source>
</evidence>
<evidence type="ECO:0000259" key="8">
    <source>
        <dbReference type="Pfam" id="PF10590"/>
    </source>
</evidence>
<dbReference type="HOGENOM" id="CLU_032263_2_3_5"/>
<dbReference type="InterPro" id="IPR019576">
    <property type="entry name" value="Pyridoxamine_oxidase_dimer_C"/>
</dbReference>
<comment type="similarity">
    <text evidence="1">Belongs to the pyridoxamine 5'-phosphate oxidase family.</text>
</comment>
<dbReference type="Pfam" id="PF01243">
    <property type="entry name" value="PNPOx_N"/>
    <property type="match status" value="1"/>
</dbReference>
<dbReference type="GO" id="GO:0008615">
    <property type="term" value="P:pyridoxine biosynthetic process"/>
    <property type="evidence" value="ECO:0007669"/>
    <property type="project" value="UniProtKB-KW"/>
</dbReference>
<dbReference type="PIRSF" id="PIRSF000190">
    <property type="entry name" value="Pyd_amn-ph_oxd"/>
    <property type="match status" value="1"/>
</dbReference>
<feature type="binding site" evidence="6">
    <location>
        <begin position="38"/>
        <end position="43"/>
    </location>
    <ligand>
        <name>FMN</name>
        <dbReference type="ChEBI" id="CHEBI:58210"/>
    </ligand>
</feature>
<feature type="binding site" evidence="6">
    <location>
        <begin position="115"/>
        <end position="116"/>
    </location>
    <ligand>
        <name>FMN</name>
        <dbReference type="ChEBI" id="CHEBI:58210"/>
    </ligand>
</feature>
<dbReference type="InterPro" id="IPR012349">
    <property type="entry name" value="Split_barrel_FMN-bd"/>
</dbReference>
<evidence type="ECO:0000256" key="3">
    <source>
        <dbReference type="ARBA" id="ARBA00022643"/>
    </source>
</evidence>
<evidence type="ECO:0000256" key="5">
    <source>
        <dbReference type="ARBA" id="ARBA00023096"/>
    </source>
</evidence>
<evidence type="ECO:0000256" key="4">
    <source>
        <dbReference type="ARBA" id="ARBA00023002"/>
    </source>
</evidence>
<accession>C6V4M5</accession>
<dbReference type="GO" id="GO:0010181">
    <property type="term" value="F:FMN binding"/>
    <property type="evidence" value="ECO:0007669"/>
    <property type="project" value="InterPro"/>
</dbReference>
<proteinExistence type="inferred from homology"/>
<dbReference type="KEGG" id="nri:NRI_0355"/>
<keyword evidence="5" id="KW-0664">Pyridoxine biosynthesis</keyword>
<feature type="domain" description="Pyridoxamine 5'-phosphate oxidase N-terminal" evidence="7">
    <location>
        <begin position="21"/>
        <end position="133"/>
    </location>
</feature>
<keyword evidence="4 9" id="KW-0560">Oxidoreductase</keyword>
<dbReference type="RefSeq" id="WP_015816241.1">
    <property type="nucleotide sequence ID" value="NC_013009.1"/>
</dbReference>
<dbReference type="Pfam" id="PF10590">
    <property type="entry name" value="PNP_phzG_C"/>
    <property type="match status" value="1"/>
</dbReference>
<organism evidence="9 10">
    <name type="scientific">Neorickettsia risticii (strain Illinois)</name>
    <dbReference type="NCBI Taxonomy" id="434131"/>
    <lineage>
        <taxon>Bacteria</taxon>
        <taxon>Pseudomonadati</taxon>
        <taxon>Pseudomonadota</taxon>
        <taxon>Alphaproteobacteria</taxon>
        <taxon>Rickettsiales</taxon>
        <taxon>Anaplasmataceae</taxon>
        <taxon>Neorickettsia</taxon>
    </lineage>
</organism>
<comment type="cofactor">
    <cofactor evidence="6">
        <name>FMN</name>
        <dbReference type="ChEBI" id="CHEBI:58210"/>
    </cofactor>
    <text evidence="6">Binds 1 FMN per subunit.</text>
</comment>
<feature type="domain" description="Pyridoxine 5'-phosphate oxidase dimerisation C-terminal" evidence="8">
    <location>
        <begin position="145"/>
        <end position="186"/>
    </location>
</feature>
<dbReference type="GO" id="GO:0004733">
    <property type="term" value="F:pyridoxamine phosphate oxidase activity"/>
    <property type="evidence" value="ECO:0007669"/>
    <property type="project" value="UniProtKB-EC"/>
</dbReference>
<dbReference type="PANTHER" id="PTHR10851:SF0">
    <property type="entry name" value="PYRIDOXINE-5'-PHOSPHATE OXIDASE"/>
    <property type="match status" value="1"/>
</dbReference>
<feature type="binding site" evidence="6">
    <location>
        <position position="168"/>
    </location>
    <ligand>
        <name>FMN</name>
        <dbReference type="ChEBI" id="CHEBI:58210"/>
    </ligand>
</feature>
<evidence type="ECO:0000313" key="9">
    <source>
        <dbReference type="EMBL" id="ACT69352.1"/>
    </source>
</evidence>
<evidence type="ECO:0000313" key="10">
    <source>
        <dbReference type="Proteomes" id="UP000001627"/>
    </source>
</evidence>
<evidence type="ECO:0000259" key="7">
    <source>
        <dbReference type="Pfam" id="PF01243"/>
    </source>
</evidence>
<gene>
    <name evidence="9" type="ordered locus">NRI_0355</name>
</gene>
<keyword evidence="3 6" id="KW-0288">FMN</keyword>
<dbReference type="STRING" id="434131.NRI_0355"/>
<name>C6V4M5_NEORI</name>
<protein>
    <submittedName>
        <fullName evidence="9">Pyridoxamine 5'-phosphate oxidase</fullName>
        <ecNumber evidence="9">1.4.3.5</ecNumber>
    </submittedName>
</protein>
<evidence type="ECO:0000256" key="1">
    <source>
        <dbReference type="ARBA" id="ARBA00007301"/>
    </source>
</evidence>
<dbReference type="EC" id="1.4.3.5" evidence="9"/>
<keyword evidence="2" id="KW-0285">Flavoprotein</keyword>
<dbReference type="PANTHER" id="PTHR10851">
    <property type="entry name" value="PYRIDOXINE-5-PHOSPHATE OXIDASE"/>
    <property type="match status" value="1"/>
</dbReference>
<dbReference type="SUPFAM" id="SSF50475">
    <property type="entry name" value="FMN-binding split barrel"/>
    <property type="match status" value="1"/>
</dbReference>
<dbReference type="InterPro" id="IPR000659">
    <property type="entry name" value="Pyridox_Oxase"/>
</dbReference>
<dbReference type="NCBIfam" id="NF004231">
    <property type="entry name" value="PRK05679.1"/>
    <property type="match status" value="1"/>
</dbReference>
<reference evidence="9 10" key="1">
    <citation type="journal article" date="2009" name="Nucleic Acids Res.">
        <title>Analysis of complete genome sequence of Neorickettsia risticii: causative agent of Potomac horse fever.</title>
        <authorList>
            <person name="Lin M."/>
            <person name="Zhang C."/>
            <person name="Gibson K."/>
            <person name="Rikihisa Y."/>
        </authorList>
    </citation>
    <scope>NUCLEOTIDE SEQUENCE [LARGE SCALE GENOMIC DNA]</scope>
    <source>
        <strain evidence="9 10">Illinois</strain>
    </source>
</reference>